<keyword evidence="1" id="KW-0812">Transmembrane</keyword>
<evidence type="ECO:0000256" key="1">
    <source>
        <dbReference type="SAM" id="Phobius"/>
    </source>
</evidence>
<evidence type="ECO:0000313" key="2">
    <source>
        <dbReference type="EMBL" id="OIP95996.1"/>
    </source>
</evidence>
<dbReference type="STRING" id="1817892.AUK40_05405"/>
<proteinExistence type="predicted"/>
<evidence type="ECO:0000313" key="3">
    <source>
        <dbReference type="Proteomes" id="UP000183245"/>
    </source>
</evidence>
<accession>A0A1J5IFZ8</accession>
<keyword evidence="1" id="KW-1133">Transmembrane helix</keyword>
<reference evidence="2 3" key="1">
    <citation type="journal article" date="2016" name="Environ. Microbiol.">
        <title>Genomic resolution of a cold subsurface aquifer community provides metabolic insights for novel microbes adapted to high CO concentrations.</title>
        <authorList>
            <person name="Probst A.J."/>
            <person name="Castelle C.J."/>
            <person name="Singh A."/>
            <person name="Brown C.T."/>
            <person name="Anantharaman K."/>
            <person name="Sharon I."/>
            <person name="Hug L.A."/>
            <person name="Burstein D."/>
            <person name="Emerson J.B."/>
            <person name="Thomas B.C."/>
            <person name="Banfield J.F."/>
        </authorList>
    </citation>
    <scope>NUCLEOTIDE SEQUENCE [LARGE SCALE GENOMIC DNA]</scope>
    <source>
        <strain evidence="2">CG2_30_54_11</strain>
    </source>
</reference>
<organism evidence="2 3">
    <name type="scientific">Candidatus Wirthbacteria bacterium CG2_30_54_11</name>
    <dbReference type="NCBI Taxonomy" id="1817892"/>
    <lineage>
        <taxon>Bacteria</taxon>
        <taxon>Candidatus Wirthbacteria</taxon>
    </lineage>
</organism>
<evidence type="ECO:0008006" key="4">
    <source>
        <dbReference type="Google" id="ProtNLM"/>
    </source>
</evidence>
<keyword evidence="1" id="KW-0472">Membrane</keyword>
<dbReference type="Proteomes" id="UP000183245">
    <property type="component" value="Unassembled WGS sequence"/>
</dbReference>
<gene>
    <name evidence="2" type="ORF">AUK40_05405</name>
</gene>
<dbReference type="AlphaFoldDB" id="A0A1J5IFZ8"/>
<sequence length="305" mass="33502">MTTRTLPKHFQLLPNEQLVEIVHPHWFAFYRTYAVWALIIAAGVVLFSCREVVASVFPSSHLDLPFSIINGLLSTNGSLQISYDLLSRSALDGLILVTAWWYVLILMGAFVALAKVNGGWMLVFLAIGSLSTAAGVLTGFPTWTPLFGAALCFAGMVMTDRYRRSHYFIITDLRLILYVDFFHLQERDLLLSRLSDLAIDQTLVGRLFDFGTLIPISLSGFGMGADMSMVGVGAQAGPLSVTGALGTSVGVPRARSPHVLFGVPDPHAVHAILEKLIYTNSEVKHLQTITDELKNMKFLTTNESK</sequence>
<feature type="transmembrane region" description="Helical" evidence="1">
    <location>
        <begin position="93"/>
        <end position="113"/>
    </location>
</feature>
<feature type="transmembrane region" description="Helical" evidence="1">
    <location>
        <begin position="120"/>
        <end position="137"/>
    </location>
</feature>
<dbReference type="EMBL" id="MNZT01000096">
    <property type="protein sequence ID" value="OIP95996.1"/>
    <property type="molecule type" value="Genomic_DNA"/>
</dbReference>
<name>A0A1J5IFZ8_9BACT</name>
<comment type="caution">
    <text evidence="2">The sequence shown here is derived from an EMBL/GenBank/DDBJ whole genome shotgun (WGS) entry which is preliminary data.</text>
</comment>
<feature type="transmembrane region" description="Helical" evidence="1">
    <location>
        <begin position="33"/>
        <end position="57"/>
    </location>
</feature>
<protein>
    <recommendedName>
        <fullName evidence="4">DUF304 domain-containing protein</fullName>
    </recommendedName>
</protein>